<protein>
    <submittedName>
        <fullName evidence="2">Inovirus Gp2 family protein</fullName>
    </submittedName>
</protein>
<sequence length="308" mass="37110">MNSQYLSPNHSRLMIRIEQFVEKTIQAEYAWYEFHEELLDLVIELDAVFDFELQYSAYVKAMLELIWRNQLNGEVNIDQMNDLSFKQVQQYFDDFRQDQIKEQKYFISSEKRNRIVLVEYLDNLISHYSKLLFVRVDLAYLKERQHQVDIRTFQQDVHELIGFIQDGDRYFSDLEGYAWALEQGKDKGFHCHLLLIYNGSTRQKDYYLARQIIQRWQEITEDDGYGFNCNTPEHKNQFRRNDSLGIGMIHRDNDREVQNAINTCSYLVNPEKSNQQLRVKLPRMRSFGTGSYKRNHRRYRDRGYSLNT</sequence>
<dbReference type="Pfam" id="PF11726">
    <property type="entry name" value="YagK_YfjJ_C"/>
    <property type="match status" value="1"/>
</dbReference>
<organism evidence="2 3">
    <name type="scientific">Acinetobacter ursingii</name>
    <dbReference type="NCBI Taxonomy" id="108980"/>
    <lineage>
        <taxon>Bacteria</taxon>
        <taxon>Pseudomonadati</taxon>
        <taxon>Pseudomonadota</taxon>
        <taxon>Gammaproteobacteria</taxon>
        <taxon>Moraxellales</taxon>
        <taxon>Moraxellaceae</taxon>
        <taxon>Acinetobacter</taxon>
    </lineage>
</organism>
<accession>A0AA46N8M7</accession>
<gene>
    <name evidence="2" type="ORF">LSO60_11865</name>
</gene>
<dbReference type="Proteomes" id="UP001164064">
    <property type="component" value="Chromosome"/>
</dbReference>
<feature type="domain" description="YagK/YfjJ C-terminal" evidence="1">
    <location>
        <begin position="126"/>
        <end position="289"/>
    </location>
</feature>
<evidence type="ECO:0000259" key="1">
    <source>
        <dbReference type="Pfam" id="PF11726"/>
    </source>
</evidence>
<dbReference type="RefSeq" id="WP_263512288.1">
    <property type="nucleotide sequence ID" value="NZ_CP089051.1"/>
</dbReference>
<evidence type="ECO:0000313" key="3">
    <source>
        <dbReference type="Proteomes" id="UP001164064"/>
    </source>
</evidence>
<dbReference type="EMBL" id="CP089051">
    <property type="protein sequence ID" value="UYF70952.1"/>
    <property type="molecule type" value="Genomic_DNA"/>
</dbReference>
<name>A0AA46N8M7_9GAMM</name>
<proteinExistence type="predicted"/>
<dbReference type="AlphaFoldDB" id="A0AA46N8M7"/>
<dbReference type="InterPro" id="IPR057271">
    <property type="entry name" value="YagK_YfjJ_C"/>
</dbReference>
<reference evidence="2" key="1">
    <citation type="journal article" date="2022" name="J Glob Antimicrob Resist">
        <title>Comparative analysis of IMP-4- and OXA-58-containing plasmids of three carbapenemase-producing Acinetobacter ursingii strains in the Netherlands.</title>
        <authorList>
            <person name="Hendrickx A.P.A."/>
            <person name="Schade R.P."/>
            <person name="Landman F."/>
            <person name="Bosch T."/>
            <person name="Schouls L.M."/>
            <person name="van Dijk K."/>
        </authorList>
    </citation>
    <scope>NUCLEOTIDE SEQUENCE</scope>
    <source>
        <strain evidence="2">RIVM_C010559</strain>
    </source>
</reference>
<evidence type="ECO:0000313" key="2">
    <source>
        <dbReference type="EMBL" id="UYF70952.1"/>
    </source>
</evidence>